<keyword evidence="2" id="KW-1003">Cell membrane</keyword>
<evidence type="ECO:0000256" key="3">
    <source>
        <dbReference type="ARBA" id="ARBA00022692"/>
    </source>
</evidence>
<dbReference type="Gene3D" id="2.60.120.260">
    <property type="entry name" value="Galactose-binding domain-like"/>
    <property type="match status" value="2"/>
</dbReference>
<evidence type="ECO:0000313" key="9">
    <source>
        <dbReference type="Proteomes" id="UP000266482"/>
    </source>
</evidence>
<keyword evidence="3 6" id="KW-0812">Transmembrane</keyword>
<evidence type="ECO:0000256" key="5">
    <source>
        <dbReference type="ARBA" id="ARBA00023136"/>
    </source>
</evidence>
<dbReference type="EMBL" id="QXQA01000024">
    <property type="protein sequence ID" value="RIX47260.1"/>
    <property type="molecule type" value="Genomic_DNA"/>
</dbReference>
<name>A0A3A1UM21_9BACL</name>
<evidence type="ECO:0000256" key="6">
    <source>
        <dbReference type="SAM" id="Phobius"/>
    </source>
</evidence>
<proteinExistence type="predicted"/>
<dbReference type="AlphaFoldDB" id="A0A3A1UM21"/>
<dbReference type="InterPro" id="IPR018513">
    <property type="entry name" value="Cell_synthase_bac"/>
</dbReference>
<evidence type="ECO:0000313" key="8">
    <source>
        <dbReference type="EMBL" id="RIX47260.1"/>
    </source>
</evidence>
<evidence type="ECO:0000256" key="2">
    <source>
        <dbReference type="ARBA" id="ARBA00022475"/>
    </source>
</evidence>
<dbReference type="Pfam" id="PF03170">
    <property type="entry name" value="BcsB"/>
    <property type="match status" value="1"/>
</dbReference>
<dbReference type="GO" id="GO:0006011">
    <property type="term" value="P:UDP-alpha-D-glucose metabolic process"/>
    <property type="evidence" value="ECO:0007669"/>
    <property type="project" value="InterPro"/>
</dbReference>
<keyword evidence="7" id="KW-0732">Signal</keyword>
<gene>
    <name evidence="8" type="ORF">D3P08_25445</name>
</gene>
<sequence length="701" mass="78447">MVQNRALLKGAYEMRKRMARFAALFLFLISAAPLTFAQAASVHYPIQLSEQERSLSDAMATNESYFHIPPYWKVEQAALGLDYTATPIAQRDQSSVTLFMNGIPFHSFRPDADGLKHSIGAAIPVELLVEGTNRLTVRGDVRTIENELVCVPDDKRDNWLNIHPSTAVDMQYAILPLDGTIRDFYERFAGMDTMSDSQSAVMVPAASENAELEAAAYAISGFSKADIRKERPVLMIPFSESQWTAKPYTVIVSLYNRLPADIRRQLDERDWSKEAAVQLMRLRGQHVLVATSNEPSLLVKAGRLLANEELVSQLDRDRTSITAETNVDTPAVEINRAQRLTETGDTLSGMKHQVKSYYIALPANRSISDASKVKLDFRYAKNLDFTRSMVTLLVNDRPIGSKKLSEELADGDSLTLPIPKNLDVAGDFTISAAFELELASRYCAENDENMPWAHITPDSMLQLNTKDRTDLLFDHYPYPFLRDGIFNHVAVVLPKEKDAHTYEAVANVFTLLGQYAEGNIGEIRFYTDDEQGDPWQNSNVITIGSYSENRLVREANDVLYFQFNPDGSAFISNEKMSIDPVYGGRLGALQFMESPYQDGFAMLAVTGTGPEYAAMASKLIALERDKWKIWGDAVVTDTDGVIRAFRFKLEAEAEPESGLEQILHRTDLLTFMTASILVLSLVIVSLLLLIRKYRNKRGGRG</sequence>
<dbReference type="GO" id="GO:0005886">
    <property type="term" value="C:plasma membrane"/>
    <property type="evidence" value="ECO:0007669"/>
    <property type="project" value="UniProtKB-SubCell"/>
</dbReference>
<comment type="subcellular location">
    <subcellularLocation>
        <location evidence="1">Cell membrane</location>
        <topology evidence="1">Single-pass membrane protein</topology>
    </subcellularLocation>
</comment>
<dbReference type="Proteomes" id="UP000266482">
    <property type="component" value="Unassembled WGS sequence"/>
</dbReference>
<feature type="signal peptide" evidence="7">
    <location>
        <begin position="1"/>
        <end position="37"/>
    </location>
</feature>
<feature type="chain" id="PRO_5038764675" evidence="7">
    <location>
        <begin position="38"/>
        <end position="701"/>
    </location>
</feature>
<dbReference type="OrthoDB" id="2655838at2"/>
<accession>A0A3A1UM21</accession>
<keyword evidence="9" id="KW-1185">Reference proteome</keyword>
<evidence type="ECO:0000256" key="7">
    <source>
        <dbReference type="SAM" id="SignalP"/>
    </source>
</evidence>
<organism evidence="8 9">
    <name type="scientific">Paenibacillus nanensis</name>
    <dbReference type="NCBI Taxonomy" id="393251"/>
    <lineage>
        <taxon>Bacteria</taxon>
        <taxon>Bacillati</taxon>
        <taxon>Bacillota</taxon>
        <taxon>Bacilli</taxon>
        <taxon>Bacillales</taxon>
        <taxon>Paenibacillaceae</taxon>
        <taxon>Paenibacillus</taxon>
    </lineage>
</organism>
<protein>
    <submittedName>
        <fullName evidence="8">Cellulose synthase</fullName>
    </submittedName>
</protein>
<dbReference type="PANTHER" id="PTHR39083">
    <property type="entry name" value="CYCLIC DI-GMP-BINDING PROTEIN"/>
    <property type="match status" value="1"/>
</dbReference>
<evidence type="ECO:0000256" key="4">
    <source>
        <dbReference type="ARBA" id="ARBA00022989"/>
    </source>
</evidence>
<evidence type="ECO:0000256" key="1">
    <source>
        <dbReference type="ARBA" id="ARBA00004162"/>
    </source>
</evidence>
<keyword evidence="4 6" id="KW-1133">Transmembrane helix</keyword>
<keyword evidence="5 6" id="KW-0472">Membrane</keyword>
<dbReference type="PANTHER" id="PTHR39083:SF1">
    <property type="entry name" value="CYCLIC DI-GMP-BINDING PROTEIN"/>
    <property type="match status" value="1"/>
</dbReference>
<reference evidence="8 9" key="1">
    <citation type="submission" date="2018-09" db="EMBL/GenBank/DDBJ databases">
        <title>Paenibacillus aracenensis nov. sp. isolated from a cave in southern Spain.</title>
        <authorList>
            <person name="Jurado V."/>
            <person name="Gutierrez-Patricio S."/>
            <person name="Gonzalez-Pimentel J.L."/>
            <person name="Miller A.Z."/>
            <person name="Laiz L."/>
            <person name="Saiz-Jimenez C."/>
        </authorList>
    </citation>
    <scope>NUCLEOTIDE SEQUENCE [LARGE SCALE GENOMIC DNA]</scope>
    <source>
        <strain evidence="8 9">DSM 22867</strain>
    </source>
</reference>
<comment type="caution">
    <text evidence="8">The sequence shown here is derived from an EMBL/GenBank/DDBJ whole genome shotgun (WGS) entry which is preliminary data.</text>
</comment>
<feature type="transmembrane region" description="Helical" evidence="6">
    <location>
        <begin position="668"/>
        <end position="690"/>
    </location>
</feature>